<dbReference type="InterPro" id="IPR035906">
    <property type="entry name" value="MetI-like_sf"/>
</dbReference>
<keyword evidence="4 7" id="KW-0812">Transmembrane</keyword>
<protein>
    <submittedName>
        <fullName evidence="9">Carbohydrate ABC transporter permease</fullName>
    </submittedName>
</protein>
<evidence type="ECO:0000256" key="1">
    <source>
        <dbReference type="ARBA" id="ARBA00004651"/>
    </source>
</evidence>
<dbReference type="CDD" id="cd06261">
    <property type="entry name" value="TM_PBP2"/>
    <property type="match status" value="1"/>
</dbReference>
<dbReference type="InterPro" id="IPR000515">
    <property type="entry name" value="MetI-like"/>
</dbReference>
<dbReference type="PROSITE" id="PS50928">
    <property type="entry name" value="ABC_TM1"/>
    <property type="match status" value="1"/>
</dbReference>
<dbReference type="RefSeq" id="WP_120698255.1">
    <property type="nucleotide sequence ID" value="NZ_RBDX01000012.1"/>
</dbReference>
<comment type="subcellular location">
    <subcellularLocation>
        <location evidence="1 7">Cell membrane</location>
        <topology evidence="1 7">Multi-pass membrane protein</topology>
    </subcellularLocation>
</comment>
<evidence type="ECO:0000256" key="5">
    <source>
        <dbReference type="ARBA" id="ARBA00022989"/>
    </source>
</evidence>
<organism evidence="9 12">
    <name type="scientific">Streptomyces radicis</name>
    <dbReference type="NCBI Taxonomy" id="1750517"/>
    <lineage>
        <taxon>Bacteria</taxon>
        <taxon>Bacillati</taxon>
        <taxon>Actinomycetota</taxon>
        <taxon>Actinomycetes</taxon>
        <taxon>Kitasatosporales</taxon>
        <taxon>Streptomycetaceae</taxon>
        <taxon>Streptomyces</taxon>
    </lineage>
</organism>
<dbReference type="EMBL" id="RBDY01000013">
    <property type="protein sequence ID" value="RKN20531.1"/>
    <property type="molecule type" value="Genomic_DNA"/>
</dbReference>
<comment type="similarity">
    <text evidence="7">Belongs to the binding-protein-dependent transport system permease family.</text>
</comment>
<evidence type="ECO:0000313" key="11">
    <source>
        <dbReference type="Proteomes" id="UP000268652"/>
    </source>
</evidence>
<accession>A0A3A9WKC3</accession>
<dbReference type="GO" id="GO:0005886">
    <property type="term" value="C:plasma membrane"/>
    <property type="evidence" value="ECO:0007669"/>
    <property type="project" value="UniProtKB-SubCell"/>
</dbReference>
<evidence type="ECO:0000313" key="12">
    <source>
        <dbReference type="Proteomes" id="UP000275024"/>
    </source>
</evidence>
<gene>
    <name evidence="10" type="ORF">D7318_18680</name>
    <name evidence="9" type="ORF">D7319_16820</name>
</gene>
<dbReference type="EMBL" id="RBDX01000012">
    <property type="protein sequence ID" value="RKN08176.1"/>
    <property type="molecule type" value="Genomic_DNA"/>
</dbReference>
<evidence type="ECO:0000313" key="10">
    <source>
        <dbReference type="EMBL" id="RKN20531.1"/>
    </source>
</evidence>
<keyword evidence="2 7" id="KW-0813">Transport</keyword>
<evidence type="ECO:0000256" key="6">
    <source>
        <dbReference type="ARBA" id="ARBA00023136"/>
    </source>
</evidence>
<evidence type="ECO:0000256" key="7">
    <source>
        <dbReference type="RuleBase" id="RU363032"/>
    </source>
</evidence>
<dbReference type="PANTHER" id="PTHR43744">
    <property type="entry name" value="ABC TRANSPORTER PERMEASE PROTEIN MG189-RELATED-RELATED"/>
    <property type="match status" value="1"/>
</dbReference>
<dbReference type="GO" id="GO:0055085">
    <property type="term" value="P:transmembrane transport"/>
    <property type="evidence" value="ECO:0007669"/>
    <property type="project" value="InterPro"/>
</dbReference>
<dbReference type="OrthoDB" id="9794684at2"/>
<sequence length="249" mass="28070">MYFTVVTALKSRTDMAGNLWSLPTQWHWENFGEAIRITGFGQALLNSLLITGAVIVLTVLTNSLVGYAIARNLHRTPFKIIFIYFLSALFIPFPIVMLPLVKEMSFLGLDNRWGLVLLYVVYNLAFNVLLYTGYLRTVPEAIEEAALLDGASAWQTFWRVIFPLLTPVNATVAILTGLHTWNDFLLPLVILSDQDEYTLPLVQYAFQGQFSTDYNLAFASYLMALTPMLVIYLFAQRWIIGGVARGAVK</sequence>
<evidence type="ECO:0000259" key="8">
    <source>
        <dbReference type="PROSITE" id="PS50928"/>
    </source>
</evidence>
<evidence type="ECO:0000256" key="3">
    <source>
        <dbReference type="ARBA" id="ARBA00022475"/>
    </source>
</evidence>
<dbReference type="Proteomes" id="UP000268652">
    <property type="component" value="Unassembled WGS sequence"/>
</dbReference>
<evidence type="ECO:0000256" key="4">
    <source>
        <dbReference type="ARBA" id="ARBA00022692"/>
    </source>
</evidence>
<feature type="transmembrane region" description="Helical" evidence="7">
    <location>
        <begin position="81"/>
        <end position="101"/>
    </location>
</feature>
<keyword evidence="6 7" id="KW-0472">Membrane</keyword>
<name>A0A3A9WKC3_9ACTN</name>
<dbReference type="Proteomes" id="UP000275024">
    <property type="component" value="Unassembled WGS sequence"/>
</dbReference>
<dbReference type="Pfam" id="PF00528">
    <property type="entry name" value="BPD_transp_1"/>
    <property type="match status" value="1"/>
</dbReference>
<feature type="domain" description="ABC transmembrane type-1" evidence="8">
    <location>
        <begin position="44"/>
        <end position="235"/>
    </location>
</feature>
<comment type="caution">
    <text evidence="9">The sequence shown here is derived from an EMBL/GenBank/DDBJ whole genome shotgun (WGS) entry which is preliminary data.</text>
</comment>
<keyword evidence="11" id="KW-1185">Reference proteome</keyword>
<keyword evidence="5 7" id="KW-1133">Transmembrane helix</keyword>
<reference evidence="11 12" key="1">
    <citation type="submission" date="2018-09" db="EMBL/GenBank/DDBJ databases">
        <title>Streptomyces sp. nov. DS1-2, an endophytic actinomycete isolated from roots of Dendrobium scabrilingue.</title>
        <authorList>
            <person name="Kuncharoen N."/>
            <person name="Kudo T."/>
            <person name="Ohkuma M."/>
            <person name="Yuki M."/>
            <person name="Tanasupawat S."/>
        </authorList>
    </citation>
    <scope>NUCLEOTIDE SEQUENCE [LARGE SCALE GENOMIC DNA]</scope>
    <source>
        <strain evidence="9 12">AZ1-7</strain>
        <strain evidence="10 11">DS1-2</strain>
    </source>
</reference>
<dbReference type="PANTHER" id="PTHR43744:SF12">
    <property type="entry name" value="ABC TRANSPORTER PERMEASE PROTEIN MG189-RELATED"/>
    <property type="match status" value="1"/>
</dbReference>
<feature type="transmembrane region" description="Helical" evidence="7">
    <location>
        <begin position="156"/>
        <end position="178"/>
    </location>
</feature>
<feature type="transmembrane region" description="Helical" evidence="7">
    <location>
        <begin position="113"/>
        <end position="135"/>
    </location>
</feature>
<proteinExistence type="inferred from homology"/>
<keyword evidence="3" id="KW-1003">Cell membrane</keyword>
<dbReference type="SUPFAM" id="SSF161098">
    <property type="entry name" value="MetI-like"/>
    <property type="match status" value="1"/>
</dbReference>
<feature type="transmembrane region" description="Helical" evidence="7">
    <location>
        <begin position="48"/>
        <end position="69"/>
    </location>
</feature>
<dbReference type="AlphaFoldDB" id="A0A3A9WKC3"/>
<evidence type="ECO:0000256" key="2">
    <source>
        <dbReference type="ARBA" id="ARBA00022448"/>
    </source>
</evidence>
<dbReference type="Gene3D" id="1.10.3720.10">
    <property type="entry name" value="MetI-like"/>
    <property type="match status" value="1"/>
</dbReference>
<evidence type="ECO:0000313" key="9">
    <source>
        <dbReference type="EMBL" id="RKN08176.1"/>
    </source>
</evidence>
<feature type="transmembrane region" description="Helical" evidence="7">
    <location>
        <begin position="216"/>
        <end position="235"/>
    </location>
</feature>